<dbReference type="PROSITE" id="PS51257">
    <property type="entry name" value="PROKAR_LIPOPROTEIN"/>
    <property type="match status" value="1"/>
</dbReference>
<evidence type="ECO:0000259" key="2">
    <source>
        <dbReference type="Pfam" id="PF15495"/>
    </source>
</evidence>
<dbReference type="InterPro" id="IPR029140">
    <property type="entry name" value="Mfa1_C"/>
</dbReference>
<feature type="signal peptide" evidence="1">
    <location>
        <begin position="1"/>
        <end position="25"/>
    </location>
</feature>
<reference evidence="3 4" key="1">
    <citation type="submission" date="2019-09" db="EMBL/GenBank/DDBJ databases">
        <title>Distinct polysaccharide growth profiles of human intestinal Prevotella copri isolates.</title>
        <authorList>
            <person name="Fehlner-Peach H."/>
            <person name="Magnabosco C."/>
            <person name="Raghavan V."/>
            <person name="Scher J.U."/>
            <person name="Tett A."/>
            <person name="Cox L.M."/>
            <person name="Gottsegen C."/>
            <person name="Watters A."/>
            <person name="Wiltshire- Gordon J.D."/>
            <person name="Segata N."/>
            <person name="Bonneau R."/>
            <person name="Littman D.R."/>
        </authorList>
    </citation>
    <scope>NUCLEOTIDE SEQUENCE [LARGE SCALE GENOMIC DNA]</scope>
    <source>
        <strain evidence="4">iA622</strain>
    </source>
</reference>
<dbReference type="OrthoDB" id="1026070at2"/>
<dbReference type="InterPro" id="IPR047786">
    <property type="entry name" value="Mfa1_fim"/>
</dbReference>
<dbReference type="EMBL" id="VZCB01000094">
    <property type="protein sequence ID" value="MQN81865.1"/>
    <property type="molecule type" value="Genomic_DNA"/>
</dbReference>
<dbReference type="RefSeq" id="WP_153125347.1">
    <property type="nucleotide sequence ID" value="NZ_VZCB01000094.1"/>
</dbReference>
<comment type="caution">
    <text evidence="3">The sequence shown here is derived from an EMBL/GenBank/DDBJ whole genome shotgun (WGS) entry which is preliminary data.</text>
</comment>
<dbReference type="AlphaFoldDB" id="A0A6G1U3Z3"/>
<dbReference type="GO" id="GO:0009418">
    <property type="term" value="C:pilus shaft"/>
    <property type="evidence" value="ECO:0007669"/>
    <property type="project" value="InterPro"/>
</dbReference>
<sequence length="481" mass="53378">MKKVNLLVMSLVSAAALSFTSCSDSEDLASNSQNKVDKFYMTLTVQTPTSNGTRTAQKNPREASKEESYVTSGTFYLVEANGKIAKSIPIDAKAWADAKIPQQGNDGKTTLQIPVEDVTAGTKYSVYFLANATSASPLNGIYTSEVENKFAKEYSAANKFAMFNENDAEVKANSHTVVFTSDNKDANTAAKVSDIIKIDRLTARIDEPTSEATAIKAYAKDAEVTEAEKKANEDAIRAVSSVALTSYAISNVANKTNVMQQWADAKCTNLSIPTGITYFQPTSEFGTKTLLQNYGYFNAVTTDKSHKDYVFENNSDDATSMYFEYTVTLNDVYKNKADFPDGTFYRYNKVIYSNIQDIINAYQDQKAIFDGKDAATVIAELKAAKEDTTDPEAKLDEFRKKYDIEVFNNGKTYYVQKIKDQYLGVENTIQRNSIYLLKVKNIFNVGAQVPNGGPDDRTLYYLDVEVSVNPWVLNNQDVDLQ</sequence>
<keyword evidence="1" id="KW-0732">Signal</keyword>
<protein>
    <recommendedName>
        <fullName evidence="2">Minor fimbrium subunit Mfa1 C-terminal domain-containing protein</fullName>
    </recommendedName>
</protein>
<evidence type="ECO:0000313" key="4">
    <source>
        <dbReference type="Proteomes" id="UP000480425"/>
    </source>
</evidence>
<proteinExistence type="predicted"/>
<evidence type="ECO:0000256" key="1">
    <source>
        <dbReference type="SAM" id="SignalP"/>
    </source>
</evidence>
<organism evidence="3 4">
    <name type="scientific">Segatella copri</name>
    <dbReference type="NCBI Taxonomy" id="165179"/>
    <lineage>
        <taxon>Bacteria</taxon>
        <taxon>Pseudomonadati</taxon>
        <taxon>Bacteroidota</taxon>
        <taxon>Bacteroidia</taxon>
        <taxon>Bacteroidales</taxon>
        <taxon>Prevotellaceae</taxon>
        <taxon>Segatella</taxon>
    </lineage>
</organism>
<feature type="chain" id="PRO_5026098031" description="Minor fimbrium subunit Mfa1 C-terminal domain-containing protein" evidence="1">
    <location>
        <begin position="26"/>
        <end position="481"/>
    </location>
</feature>
<dbReference type="Proteomes" id="UP000480425">
    <property type="component" value="Unassembled WGS sequence"/>
</dbReference>
<gene>
    <name evidence="3" type="ORF">F7D73_13125</name>
</gene>
<dbReference type="Pfam" id="PF15495">
    <property type="entry name" value="Fimbrillin_C"/>
    <property type="match status" value="1"/>
</dbReference>
<feature type="domain" description="Minor fimbrium subunit Mfa1 C-terminal" evidence="2">
    <location>
        <begin position="406"/>
        <end position="477"/>
    </location>
</feature>
<evidence type="ECO:0000313" key="3">
    <source>
        <dbReference type="EMBL" id="MQN81865.1"/>
    </source>
</evidence>
<dbReference type="NCBIfam" id="NF038041">
    <property type="entry name" value="fim_Mfa1_fam"/>
    <property type="match status" value="1"/>
</dbReference>
<accession>A0A6G1U3Z3</accession>
<name>A0A6G1U3Z3_9BACT</name>